<dbReference type="Pfam" id="PF04307">
    <property type="entry name" value="YdjM"/>
    <property type="match status" value="1"/>
</dbReference>
<reference evidence="2 3" key="1">
    <citation type="journal article" date="2023" name="Antonie Van Leeuwenhoek">
        <title>Mesoterricola silvestris gen. nov., sp. nov., Mesoterricola sediminis sp. nov., Geothrix oryzae sp. nov., Geothrix edaphica sp. nov., Geothrix rubra sp. nov., and Geothrix limicola sp. nov., six novel members of Acidobacteriota isolated from soils.</title>
        <authorList>
            <person name="Itoh H."/>
            <person name="Sugisawa Y."/>
            <person name="Mise K."/>
            <person name="Xu Z."/>
            <person name="Kuniyasu M."/>
            <person name="Ushijima N."/>
            <person name="Kawano K."/>
            <person name="Kobayashi E."/>
            <person name="Shiratori Y."/>
            <person name="Masuda Y."/>
            <person name="Senoo K."/>
        </authorList>
    </citation>
    <scope>NUCLEOTIDE SEQUENCE [LARGE SCALE GENOMIC DNA]</scope>
    <source>
        <strain evidence="2 3">Red804</strain>
    </source>
</reference>
<dbReference type="EMBL" id="BSDE01000002">
    <property type="protein sequence ID" value="GLH72793.1"/>
    <property type="molecule type" value="Genomic_DNA"/>
</dbReference>
<feature type="transmembrane region" description="Helical" evidence="1">
    <location>
        <begin position="100"/>
        <end position="124"/>
    </location>
</feature>
<evidence type="ECO:0000313" key="2">
    <source>
        <dbReference type="EMBL" id="GLH72793.1"/>
    </source>
</evidence>
<comment type="caution">
    <text evidence="2">The sequence shown here is derived from an EMBL/GenBank/DDBJ whole genome shotgun (WGS) entry which is preliminary data.</text>
</comment>
<name>A0ABQ5QEJ2_9BACT</name>
<protein>
    <submittedName>
        <fullName evidence="2">Hydrolase</fullName>
    </submittedName>
</protein>
<sequence>MSSLFGHALAGLAISAATTQSRPPRRTWALAMACAVAPDLDWFTDFLGFADHSSLSHRGLSHSLLAALLIAAAAMLLGFRDQLRSPRHWACMLMAAFSHGLLDACTFGGTGVAFLLPFSAARFVCVWQPIFVSPIPLSGKLLDWLLFSLGTELVWIGIPAALIFAAPRLIQWARLRWQGSEDTP</sequence>
<dbReference type="RefSeq" id="WP_285572007.1">
    <property type="nucleotide sequence ID" value="NZ_BSDE01000002.1"/>
</dbReference>
<dbReference type="PANTHER" id="PTHR35531">
    <property type="entry name" value="INNER MEMBRANE PROTEIN YBCI-RELATED"/>
    <property type="match status" value="1"/>
</dbReference>
<dbReference type="Proteomes" id="UP001165069">
    <property type="component" value="Unassembled WGS sequence"/>
</dbReference>
<feature type="transmembrane region" description="Helical" evidence="1">
    <location>
        <begin position="60"/>
        <end position="79"/>
    </location>
</feature>
<gene>
    <name evidence="2" type="ORF">GETHLI_12950</name>
</gene>
<keyword evidence="1" id="KW-1133">Transmembrane helix</keyword>
<keyword evidence="3" id="KW-1185">Reference proteome</keyword>
<accession>A0ABQ5QEJ2</accession>
<keyword evidence="2" id="KW-0378">Hydrolase</keyword>
<feature type="transmembrane region" description="Helical" evidence="1">
    <location>
        <begin position="144"/>
        <end position="166"/>
    </location>
</feature>
<evidence type="ECO:0000313" key="3">
    <source>
        <dbReference type="Proteomes" id="UP001165069"/>
    </source>
</evidence>
<evidence type="ECO:0000256" key="1">
    <source>
        <dbReference type="SAM" id="Phobius"/>
    </source>
</evidence>
<keyword evidence="1" id="KW-0472">Membrane</keyword>
<organism evidence="2 3">
    <name type="scientific">Geothrix limicola</name>
    <dbReference type="NCBI Taxonomy" id="2927978"/>
    <lineage>
        <taxon>Bacteria</taxon>
        <taxon>Pseudomonadati</taxon>
        <taxon>Acidobacteriota</taxon>
        <taxon>Holophagae</taxon>
        <taxon>Holophagales</taxon>
        <taxon>Holophagaceae</taxon>
        <taxon>Geothrix</taxon>
    </lineage>
</organism>
<dbReference type="GO" id="GO:0016787">
    <property type="term" value="F:hydrolase activity"/>
    <property type="evidence" value="ECO:0007669"/>
    <property type="project" value="UniProtKB-KW"/>
</dbReference>
<keyword evidence="1" id="KW-0812">Transmembrane</keyword>
<dbReference type="PANTHER" id="PTHR35531:SF1">
    <property type="entry name" value="INNER MEMBRANE PROTEIN YBCI-RELATED"/>
    <property type="match status" value="1"/>
</dbReference>
<dbReference type="InterPro" id="IPR007404">
    <property type="entry name" value="YdjM-like"/>
</dbReference>
<proteinExistence type="predicted"/>